<feature type="region of interest" description="Disordered" evidence="1">
    <location>
        <begin position="240"/>
        <end position="261"/>
    </location>
</feature>
<dbReference type="OrthoDB" id="3256745at2759"/>
<name>A0A5C3KPA6_COPMA</name>
<feature type="transmembrane region" description="Helical" evidence="2">
    <location>
        <begin position="163"/>
        <end position="189"/>
    </location>
</feature>
<feature type="region of interest" description="Disordered" evidence="1">
    <location>
        <begin position="206"/>
        <end position="228"/>
    </location>
</feature>
<proteinExistence type="predicted"/>
<accession>A0A5C3KPA6</accession>
<feature type="transmembrane region" description="Helical" evidence="2">
    <location>
        <begin position="36"/>
        <end position="59"/>
    </location>
</feature>
<keyword evidence="4" id="KW-1185">Reference proteome</keyword>
<dbReference type="Proteomes" id="UP000307440">
    <property type="component" value="Unassembled WGS sequence"/>
</dbReference>
<feature type="compositionally biased region" description="Low complexity" evidence="1">
    <location>
        <begin position="240"/>
        <end position="251"/>
    </location>
</feature>
<keyword evidence="2" id="KW-0472">Membrane</keyword>
<evidence type="ECO:0000313" key="3">
    <source>
        <dbReference type="EMBL" id="TFK22371.1"/>
    </source>
</evidence>
<dbReference type="EMBL" id="ML210242">
    <property type="protein sequence ID" value="TFK22371.1"/>
    <property type="molecule type" value="Genomic_DNA"/>
</dbReference>
<dbReference type="STRING" id="230819.A0A5C3KPA6"/>
<keyword evidence="2" id="KW-0812">Transmembrane</keyword>
<dbReference type="AlphaFoldDB" id="A0A5C3KPA6"/>
<feature type="region of interest" description="Disordered" evidence="1">
    <location>
        <begin position="273"/>
        <end position="330"/>
    </location>
</feature>
<feature type="transmembrane region" description="Helical" evidence="2">
    <location>
        <begin position="75"/>
        <end position="100"/>
    </location>
</feature>
<organism evidence="3 4">
    <name type="scientific">Coprinopsis marcescibilis</name>
    <name type="common">Agaric fungus</name>
    <name type="synonym">Psathyrella marcescibilis</name>
    <dbReference type="NCBI Taxonomy" id="230819"/>
    <lineage>
        <taxon>Eukaryota</taxon>
        <taxon>Fungi</taxon>
        <taxon>Dikarya</taxon>
        <taxon>Basidiomycota</taxon>
        <taxon>Agaricomycotina</taxon>
        <taxon>Agaricomycetes</taxon>
        <taxon>Agaricomycetidae</taxon>
        <taxon>Agaricales</taxon>
        <taxon>Agaricineae</taxon>
        <taxon>Psathyrellaceae</taxon>
        <taxon>Coprinopsis</taxon>
    </lineage>
</organism>
<feature type="compositionally biased region" description="Polar residues" evidence="1">
    <location>
        <begin position="252"/>
        <end position="261"/>
    </location>
</feature>
<gene>
    <name evidence="3" type="ORF">FA15DRAFT_706403</name>
</gene>
<sequence>MFPPFGVKILWFILSLTGLLACWAVMMAVGRSTGSFWGWTVYCAGCTMLQGIFCLGIVWKMDPFSMPSKFCTLQAIFVALGSFTVTGSIATFSYISHLIIRKPKLWGESKHPSFRWEHTYLLPVAVFPLAATSVYIACVLKLHSVNPVREFYCESSTPQWVRFMSFAGMPLLLSLPSLYISICSVFLVCRTTKHIKRARTGEPDLEFNSHEELDSSERSSSSPDPFTILPTRKRLRALESSNSSIKFSRSSPDPSFQFIPNTKQRNPLVHFHVPMKPQSSDTDRGQDISLHSSPDSDEQNGSRRDLASASTSSLGLPPPHSHPRTSLSDSQLRISAEERPVVSPPSIVALLQQTQCLLPEPKPTPAKCEWKGSIELVNTDAEGKVEDVKWNSNDDGTGDSDMGSASPDPNDRKTELEDENDIEELKDVGMELPKLRRTHSRQSFGGGGIPIRHKKPAPVYLSPIIWRLLIFQVQVPQPPSLVVF</sequence>
<feature type="transmembrane region" description="Helical" evidence="2">
    <location>
        <begin position="120"/>
        <end position="143"/>
    </location>
</feature>
<evidence type="ECO:0000256" key="1">
    <source>
        <dbReference type="SAM" id="MobiDB-lite"/>
    </source>
</evidence>
<reference evidence="3 4" key="1">
    <citation type="journal article" date="2019" name="Nat. Ecol. Evol.">
        <title>Megaphylogeny resolves global patterns of mushroom evolution.</title>
        <authorList>
            <person name="Varga T."/>
            <person name="Krizsan K."/>
            <person name="Foldi C."/>
            <person name="Dima B."/>
            <person name="Sanchez-Garcia M."/>
            <person name="Sanchez-Ramirez S."/>
            <person name="Szollosi G.J."/>
            <person name="Szarkandi J.G."/>
            <person name="Papp V."/>
            <person name="Albert L."/>
            <person name="Andreopoulos W."/>
            <person name="Angelini C."/>
            <person name="Antonin V."/>
            <person name="Barry K.W."/>
            <person name="Bougher N.L."/>
            <person name="Buchanan P."/>
            <person name="Buyck B."/>
            <person name="Bense V."/>
            <person name="Catcheside P."/>
            <person name="Chovatia M."/>
            <person name="Cooper J."/>
            <person name="Damon W."/>
            <person name="Desjardin D."/>
            <person name="Finy P."/>
            <person name="Geml J."/>
            <person name="Haridas S."/>
            <person name="Hughes K."/>
            <person name="Justo A."/>
            <person name="Karasinski D."/>
            <person name="Kautmanova I."/>
            <person name="Kiss B."/>
            <person name="Kocsube S."/>
            <person name="Kotiranta H."/>
            <person name="LaButti K.M."/>
            <person name="Lechner B.E."/>
            <person name="Liimatainen K."/>
            <person name="Lipzen A."/>
            <person name="Lukacs Z."/>
            <person name="Mihaltcheva S."/>
            <person name="Morgado L.N."/>
            <person name="Niskanen T."/>
            <person name="Noordeloos M.E."/>
            <person name="Ohm R.A."/>
            <person name="Ortiz-Santana B."/>
            <person name="Ovrebo C."/>
            <person name="Racz N."/>
            <person name="Riley R."/>
            <person name="Savchenko A."/>
            <person name="Shiryaev A."/>
            <person name="Soop K."/>
            <person name="Spirin V."/>
            <person name="Szebenyi C."/>
            <person name="Tomsovsky M."/>
            <person name="Tulloss R.E."/>
            <person name="Uehling J."/>
            <person name="Grigoriev I.V."/>
            <person name="Vagvolgyi C."/>
            <person name="Papp T."/>
            <person name="Martin F.M."/>
            <person name="Miettinen O."/>
            <person name="Hibbett D.S."/>
            <person name="Nagy L.G."/>
        </authorList>
    </citation>
    <scope>NUCLEOTIDE SEQUENCE [LARGE SCALE GENOMIC DNA]</scope>
    <source>
        <strain evidence="3 4">CBS 121175</strain>
    </source>
</reference>
<keyword evidence="2" id="KW-1133">Transmembrane helix</keyword>
<protein>
    <submittedName>
        <fullName evidence="3">Uncharacterized protein</fullName>
    </submittedName>
</protein>
<evidence type="ECO:0000256" key="2">
    <source>
        <dbReference type="SAM" id="Phobius"/>
    </source>
</evidence>
<feature type="transmembrane region" description="Helical" evidence="2">
    <location>
        <begin position="6"/>
        <end position="29"/>
    </location>
</feature>
<feature type="compositionally biased region" description="Basic and acidic residues" evidence="1">
    <location>
        <begin position="206"/>
        <end position="217"/>
    </location>
</feature>
<evidence type="ECO:0000313" key="4">
    <source>
        <dbReference type="Proteomes" id="UP000307440"/>
    </source>
</evidence>
<feature type="region of interest" description="Disordered" evidence="1">
    <location>
        <begin position="385"/>
        <end position="423"/>
    </location>
</feature>